<reference evidence="1" key="1">
    <citation type="submission" date="2024-09" db="EMBL/GenBank/DDBJ databases">
        <title>Draft Genome Sequences of Neofusicoccum parvum.</title>
        <authorList>
            <person name="Ashida A."/>
            <person name="Camagna M."/>
            <person name="Tanaka A."/>
            <person name="Takemoto D."/>
        </authorList>
    </citation>
    <scope>NUCLEOTIDE SEQUENCE</scope>
    <source>
        <strain evidence="1">PPO83</strain>
    </source>
</reference>
<comment type="caution">
    <text evidence="1">The sequence shown here is derived from an EMBL/GenBank/DDBJ whole genome shotgun (WGS) entry which is preliminary data.</text>
</comment>
<dbReference type="Proteomes" id="UP001165186">
    <property type="component" value="Unassembled WGS sequence"/>
</dbReference>
<accession>A0ACB5SBG9</accession>
<evidence type="ECO:0000313" key="1">
    <source>
        <dbReference type="EMBL" id="GME32602.1"/>
    </source>
</evidence>
<sequence length="349" mass="37947">MSIPEQYQAFRRTTGETPSSIEKSIERNPKDLHPEDVLIRIHAVSLNFRDVAMLHGRYPVEVEKQGIPASDAAAEVVAIGSAVTDFKIGDRAAPIFDLNNLNGDEEDATRILGGDVSGVLREYAVFDQNVLVHLPKGMSWEEASTINCAGVTAWNALRMPNIVGKDKAALLEGTGGVSMFALFICLAAGIRPIITSSSDEKLHEIRNLAPEGTIGTINYKTHTDLVPEVLRLTDGKGVDIVVNNVGPSSLADNVKCLRRRGTVSLVWFLGGVSGAQDPEVILGVLMKTAHIQGIGVGSKKDFQNLNQFLEEKSLRIHSIIDRTFSFDDSKAAFDYLYSGKHKGKVVIKI</sequence>
<proteinExistence type="predicted"/>
<gene>
    <name evidence="1" type="primary">g6380</name>
    <name evidence="1" type="ORF">NpPPO83_00006380</name>
</gene>
<name>A0ACB5SBG9_9PEZI</name>
<organism evidence="1 2">
    <name type="scientific">Neofusicoccum parvum</name>
    <dbReference type="NCBI Taxonomy" id="310453"/>
    <lineage>
        <taxon>Eukaryota</taxon>
        <taxon>Fungi</taxon>
        <taxon>Dikarya</taxon>
        <taxon>Ascomycota</taxon>
        <taxon>Pezizomycotina</taxon>
        <taxon>Dothideomycetes</taxon>
        <taxon>Dothideomycetes incertae sedis</taxon>
        <taxon>Botryosphaeriales</taxon>
        <taxon>Botryosphaeriaceae</taxon>
        <taxon>Neofusicoccum</taxon>
    </lineage>
</organism>
<keyword evidence="2" id="KW-1185">Reference proteome</keyword>
<dbReference type="EMBL" id="BSXG01000224">
    <property type="protein sequence ID" value="GME32602.1"/>
    <property type="molecule type" value="Genomic_DNA"/>
</dbReference>
<protein>
    <submittedName>
        <fullName evidence="1">Uncharacterized protein</fullName>
    </submittedName>
</protein>
<evidence type="ECO:0000313" key="2">
    <source>
        <dbReference type="Proteomes" id="UP001165186"/>
    </source>
</evidence>